<evidence type="ECO:0000313" key="4">
    <source>
        <dbReference type="Proteomes" id="UP000198589"/>
    </source>
</evidence>
<name>A0A1I1XDN6_9ACTN</name>
<dbReference type="RefSeq" id="WP_092195247.1">
    <property type="nucleotide sequence ID" value="NZ_FOND01000002.1"/>
</dbReference>
<reference evidence="4" key="1">
    <citation type="submission" date="2016-10" db="EMBL/GenBank/DDBJ databases">
        <authorList>
            <person name="Varghese N."/>
            <person name="Submissions S."/>
        </authorList>
    </citation>
    <scope>NUCLEOTIDE SEQUENCE [LARGE SCALE GENOMIC DNA]</scope>
    <source>
        <strain evidence="4">DSM 46838</strain>
    </source>
</reference>
<dbReference type="PANTHER" id="PTHR12526">
    <property type="entry name" value="GLYCOSYLTRANSFERASE"/>
    <property type="match status" value="1"/>
</dbReference>
<keyword evidence="1 3" id="KW-0808">Transferase</keyword>
<sequence length="326" mass="35905">MKILIWHVHGSWTTSFVHGDHEYLLPVTPGRDADGLGRARTWDWPASAREVTPEQLREEQVDVVVLQRTRDLELVRAWLGREPGRGLPAVFLEHNAPGLEPGDGAVPHTRHPLADRDDIPIAHVTHFNRLFYDNGRAPTTVIEHGIVDPGERWTGELARAAVVVNEPVRRGRTVGADLLPGLAQAAPLDVFGMGLSGLHEAYGLDPGRVALHDDPPQAAMHAELARRRVYVHPVRWTSLGLSLLEAMHLGMPVVGLATTEAVEAVPAEAGVLSTRPERLAEAVRHFLHDEDAARLAGKAARAAALERYGLDRFLRDWDALLEEVTR</sequence>
<evidence type="ECO:0000313" key="3">
    <source>
        <dbReference type="EMBL" id="SFE05271.1"/>
    </source>
</evidence>
<dbReference type="EMBL" id="FOND01000002">
    <property type="protein sequence ID" value="SFE05271.1"/>
    <property type="molecule type" value="Genomic_DNA"/>
</dbReference>
<dbReference type="Proteomes" id="UP000198589">
    <property type="component" value="Unassembled WGS sequence"/>
</dbReference>
<feature type="domain" description="Glycosyl transferase family 1" evidence="2">
    <location>
        <begin position="217"/>
        <end position="301"/>
    </location>
</feature>
<accession>A0A1I1XDN6</accession>
<dbReference type="OrthoDB" id="9794513at2"/>
<proteinExistence type="predicted"/>
<dbReference type="Pfam" id="PF00534">
    <property type="entry name" value="Glycos_transf_1"/>
    <property type="match status" value="1"/>
</dbReference>
<dbReference type="AlphaFoldDB" id="A0A1I1XDN6"/>
<dbReference type="Gene3D" id="3.40.50.2000">
    <property type="entry name" value="Glycogen Phosphorylase B"/>
    <property type="match status" value="1"/>
</dbReference>
<organism evidence="3 4">
    <name type="scientific">Blastococcus tunisiensis</name>
    <dbReference type="NCBI Taxonomy" id="1798228"/>
    <lineage>
        <taxon>Bacteria</taxon>
        <taxon>Bacillati</taxon>
        <taxon>Actinomycetota</taxon>
        <taxon>Actinomycetes</taxon>
        <taxon>Geodermatophilales</taxon>
        <taxon>Geodermatophilaceae</taxon>
        <taxon>Blastococcus</taxon>
    </lineage>
</organism>
<keyword evidence="4" id="KW-1185">Reference proteome</keyword>
<dbReference type="GO" id="GO:0016757">
    <property type="term" value="F:glycosyltransferase activity"/>
    <property type="evidence" value="ECO:0007669"/>
    <property type="project" value="InterPro"/>
</dbReference>
<evidence type="ECO:0000259" key="2">
    <source>
        <dbReference type="Pfam" id="PF00534"/>
    </source>
</evidence>
<gene>
    <name evidence="3" type="ORF">SAMN05216574_10235</name>
</gene>
<dbReference type="PANTHER" id="PTHR12526:SF627">
    <property type="entry name" value="D-RHAMNOSYLTRANSFERASE WBPZ"/>
    <property type="match status" value="1"/>
</dbReference>
<evidence type="ECO:0000256" key="1">
    <source>
        <dbReference type="ARBA" id="ARBA00022679"/>
    </source>
</evidence>
<dbReference type="STRING" id="1798228.SAMN05216574_10235"/>
<dbReference type="SUPFAM" id="SSF53756">
    <property type="entry name" value="UDP-Glycosyltransferase/glycogen phosphorylase"/>
    <property type="match status" value="1"/>
</dbReference>
<protein>
    <submittedName>
        <fullName evidence="3">Glycosyl transferases group 1</fullName>
    </submittedName>
</protein>
<dbReference type="InterPro" id="IPR001296">
    <property type="entry name" value="Glyco_trans_1"/>
</dbReference>